<dbReference type="InterPro" id="IPR038538">
    <property type="entry name" value="MTERF_sf"/>
</dbReference>
<dbReference type="AlphaFoldDB" id="A0AAJ6VHN4"/>
<evidence type="ECO:0000256" key="2">
    <source>
        <dbReference type="ARBA" id="ARBA00022472"/>
    </source>
</evidence>
<reference evidence="5" key="1">
    <citation type="submission" date="2025-08" db="UniProtKB">
        <authorList>
            <consortium name="RefSeq"/>
        </authorList>
    </citation>
    <scope>IDENTIFICATION</scope>
</reference>
<dbReference type="GO" id="GO:0003676">
    <property type="term" value="F:nucleic acid binding"/>
    <property type="evidence" value="ECO:0007669"/>
    <property type="project" value="InterPro"/>
</dbReference>
<dbReference type="InterPro" id="IPR003690">
    <property type="entry name" value="MTERF"/>
</dbReference>
<dbReference type="SMART" id="SM00733">
    <property type="entry name" value="Mterf"/>
    <property type="match status" value="3"/>
</dbReference>
<accession>A0AAJ6VHN4</accession>
<keyword evidence="2" id="KW-0806">Transcription termination</keyword>
<keyword evidence="4" id="KW-1185">Reference proteome</keyword>
<evidence type="ECO:0000256" key="1">
    <source>
        <dbReference type="ARBA" id="ARBA00007692"/>
    </source>
</evidence>
<dbReference type="Proteomes" id="UP000694918">
    <property type="component" value="Unplaced"/>
</dbReference>
<sequence>MATKAVKLDPRLLDAGLEKAARIVYILLENGVPMKNIALSVRMKPGIMLSNLENFKRLVQKASLMGFHPSKSQFVVAIVLLRSMTTSTWDKKLDVYRRWGLSQEEILAAFVKNPWFMSLSEEKITAVMVLFVNQLGWESSYLAKNPTIPSYSLDKRLVPRALLLQFLVSKGLVEKSFRSTAFFYTPESKFRQMFINHHSESTQILKFYNEKLNLSLVVNTSTF</sequence>
<dbReference type="Pfam" id="PF02536">
    <property type="entry name" value="mTERF"/>
    <property type="match status" value="1"/>
</dbReference>
<proteinExistence type="inferred from homology"/>
<comment type="similarity">
    <text evidence="1">Belongs to the mTERF family.</text>
</comment>
<organism evidence="4 5">
    <name type="scientific">Populus euphratica</name>
    <name type="common">Euphrates poplar</name>
    <dbReference type="NCBI Taxonomy" id="75702"/>
    <lineage>
        <taxon>Eukaryota</taxon>
        <taxon>Viridiplantae</taxon>
        <taxon>Streptophyta</taxon>
        <taxon>Embryophyta</taxon>
        <taxon>Tracheophyta</taxon>
        <taxon>Spermatophyta</taxon>
        <taxon>Magnoliopsida</taxon>
        <taxon>eudicotyledons</taxon>
        <taxon>Gunneridae</taxon>
        <taxon>Pentapetalae</taxon>
        <taxon>rosids</taxon>
        <taxon>fabids</taxon>
        <taxon>Malpighiales</taxon>
        <taxon>Salicaceae</taxon>
        <taxon>Saliceae</taxon>
        <taxon>Populus</taxon>
    </lineage>
</organism>
<dbReference type="Gene3D" id="1.25.70.10">
    <property type="entry name" value="Transcription termination factor 3, mitochondrial"/>
    <property type="match status" value="1"/>
</dbReference>
<dbReference type="GO" id="GO:0006353">
    <property type="term" value="P:DNA-templated transcription termination"/>
    <property type="evidence" value="ECO:0007669"/>
    <property type="project" value="UniProtKB-KW"/>
</dbReference>
<dbReference type="FunFam" id="1.25.70.10:FF:000001">
    <property type="entry name" value="Mitochondrial transcription termination factor-like"/>
    <property type="match status" value="1"/>
</dbReference>
<dbReference type="RefSeq" id="XP_011047968.1">
    <property type="nucleotide sequence ID" value="XM_011049666.1"/>
</dbReference>
<dbReference type="GeneID" id="105142157"/>
<dbReference type="KEGG" id="peu:105142157"/>
<protein>
    <submittedName>
        <fullName evidence="5">Uncharacterized protein LOC105142157</fullName>
    </submittedName>
</protein>
<dbReference type="PANTHER" id="PTHR13068">
    <property type="entry name" value="CGI-12 PROTEIN-RELATED"/>
    <property type="match status" value="1"/>
</dbReference>
<dbReference type="PANTHER" id="PTHR13068:SF233">
    <property type="entry name" value="MTERF FAMILY PROTEIN"/>
    <property type="match status" value="1"/>
</dbReference>
<evidence type="ECO:0000313" key="5">
    <source>
        <dbReference type="RefSeq" id="XP_011047968.1"/>
    </source>
</evidence>
<keyword evidence="2" id="KW-0804">Transcription</keyword>
<gene>
    <name evidence="5" type="primary">LOC105142157</name>
</gene>
<evidence type="ECO:0000256" key="3">
    <source>
        <dbReference type="ARBA" id="ARBA00022946"/>
    </source>
</evidence>
<keyword evidence="3" id="KW-0809">Transit peptide</keyword>
<evidence type="ECO:0000313" key="4">
    <source>
        <dbReference type="Proteomes" id="UP000694918"/>
    </source>
</evidence>
<name>A0AAJ6VHN4_POPEU</name>
<keyword evidence="2" id="KW-0805">Transcription regulation</keyword>